<dbReference type="InterPro" id="IPR003961">
    <property type="entry name" value="FN3_dom"/>
</dbReference>
<dbReference type="InterPro" id="IPR015914">
    <property type="entry name" value="PAPs_N"/>
</dbReference>
<evidence type="ECO:0000259" key="4">
    <source>
        <dbReference type="Pfam" id="PF16656"/>
    </source>
</evidence>
<organism evidence="5 6">
    <name type="scientific">Isoptericola chiayiensis</name>
    <dbReference type="NCBI Taxonomy" id="579446"/>
    <lineage>
        <taxon>Bacteria</taxon>
        <taxon>Bacillati</taxon>
        <taxon>Actinomycetota</taxon>
        <taxon>Actinomycetes</taxon>
        <taxon>Micrococcales</taxon>
        <taxon>Promicromonosporaceae</taxon>
        <taxon>Isoptericola</taxon>
    </lineage>
</organism>
<dbReference type="RefSeq" id="WP_216647990.1">
    <property type="nucleotide sequence ID" value="NZ_BAABID010000008.1"/>
</dbReference>
<evidence type="ECO:0000256" key="2">
    <source>
        <dbReference type="SAM" id="SignalP"/>
    </source>
</evidence>
<evidence type="ECO:0000259" key="3">
    <source>
        <dbReference type="Pfam" id="PF00149"/>
    </source>
</evidence>
<dbReference type="CDD" id="cd00063">
    <property type="entry name" value="FN3"/>
    <property type="match status" value="1"/>
</dbReference>
<feature type="chain" id="PRO_5047044190" evidence="2">
    <location>
        <begin position="34"/>
        <end position="423"/>
    </location>
</feature>
<feature type="domain" description="Purple acid phosphatase N-terminal" evidence="4">
    <location>
        <begin position="39"/>
        <end position="126"/>
    </location>
</feature>
<dbReference type="Pfam" id="PF16656">
    <property type="entry name" value="Pur_ac_phosph_N"/>
    <property type="match status" value="1"/>
</dbReference>
<reference evidence="6" key="1">
    <citation type="journal article" date="2019" name="Int. J. Syst. Evol. Microbiol.">
        <title>The Global Catalogue of Microorganisms (GCM) 10K type strain sequencing project: providing services to taxonomists for standard genome sequencing and annotation.</title>
        <authorList>
            <consortium name="The Broad Institute Genomics Platform"/>
            <consortium name="The Broad Institute Genome Sequencing Center for Infectious Disease"/>
            <person name="Wu L."/>
            <person name="Ma J."/>
        </authorList>
    </citation>
    <scope>NUCLEOTIDE SEQUENCE [LARGE SCALE GENOMIC DNA]</scope>
    <source>
        <strain evidence="6">JCM 18063</strain>
    </source>
</reference>
<feature type="signal peptide" evidence="2">
    <location>
        <begin position="1"/>
        <end position="33"/>
    </location>
</feature>
<evidence type="ECO:0000256" key="1">
    <source>
        <dbReference type="SAM" id="MobiDB-lite"/>
    </source>
</evidence>
<sequence>MNTTHRPSRSARTALTATLAAVLALGATQAAGAETPETPRRVTLNPTTAPDTSQTITWRTAVRTGSVVEHGPAGGGATTTSPAARTGQAGGGFYHRAELTGLAPGTTYRYRVGDGEAWSGWAEFTTASATDEPFELLYFGDVQNDITAGAAPVVRAAYDAVPDAALAVHAGDLVNDAESQSQWDEWYAAQGDATASMNHVTTVGNHEYEDWDLASVWNHQFPGTGNGPGDDDLDDTVWFTDYQGVRFVTLNGNFQAAPWFDVQDWMEDQAAWLDRVLSDNPNEWTVVTYHQPMFGSSEGRSGVIPRHYWLDVIEEHDVDLVLQGHDHSYGRGGLRANETDRAGVTTGPVYVVSVTGPKMYEPSRFDWNLGRARVRTQLGDTQTYQVISVDGDTLGYEARTLDGTVVDAFEIDRSGDAKVVRDR</sequence>
<protein>
    <submittedName>
        <fullName evidence="5">Metallophosphoesterase family protein</fullName>
    </submittedName>
</protein>
<gene>
    <name evidence="5" type="ORF">GCM10023216_15250</name>
</gene>
<dbReference type="Proteomes" id="UP001500956">
    <property type="component" value="Unassembled WGS sequence"/>
</dbReference>
<feature type="domain" description="Calcineurin-like phosphoesterase" evidence="3">
    <location>
        <begin position="137"/>
        <end position="329"/>
    </location>
</feature>
<evidence type="ECO:0000313" key="6">
    <source>
        <dbReference type="Proteomes" id="UP001500956"/>
    </source>
</evidence>
<feature type="region of interest" description="Disordered" evidence="1">
    <location>
        <begin position="65"/>
        <end position="89"/>
    </location>
</feature>
<dbReference type="InterPro" id="IPR004843">
    <property type="entry name" value="Calcineurin-like_PHP"/>
</dbReference>
<dbReference type="PANTHER" id="PTHR45867:SF3">
    <property type="entry name" value="ACID PHOSPHATASE TYPE 7"/>
    <property type="match status" value="1"/>
</dbReference>
<dbReference type="EMBL" id="BAABID010000008">
    <property type="protein sequence ID" value="GAA4725816.1"/>
    <property type="molecule type" value="Genomic_DNA"/>
</dbReference>
<feature type="compositionally biased region" description="Low complexity" evidence="1">
    <location>
        <begin position="78"/>
        <end position="87"/>
    </location>
</feature>
<keyword evidence="6" id="KW-1185">Reference proteome</keyword>
<dbReference type="PANTHER" id="PTHR45867">
    <property type="entry name" value="PURPLE ACID PHOSPHATASE"/>
    <property type="match status" value="1"/>
</dbReference>
<keyword evidence="2" id="KW-0732">Signal</keyword>
<name>A0ABP8YE40_9MICO</name>
<evidence type="ECO:0000313" key="5">
    <source>
        <dbReference type="EMBL" id="GAA4725816.1"/>
    </source>
</evidence>
<dbReference type="Pfam" id="PF00149">
    <property type="entry name" value="Metallophos"/>
    <property type="match status" value="1"/>
</dbReference>
<comment type="caution">
    <text evidence="5">The sequence shown here is derived from an EMBL/GenBank/DDBJ whole genome shotgun (WGS) entry which is preliminary data.</text>
</comment>
<proteinExistence type="predicted"/>
<feature type="region of interest" description="Disordered" evidence="1">
    <location>
        <begin position="30"/>
        <end position="53"/>
    </location>
</feature>
<accession>A0ABP8YE40</accession>
<feature type="compositionally biased region" description="Polar residues" evidence="1">
    <location>
        <begin position="44"/>
        <end position="53"/>
    </location>
</feature>